<reference evidence="3 4" key="1">
    <citation type="submission" date="2017-09" db="EMBL/GenBank/DDBJ databases">
        <authorList>
            <person name="Ehlers B."/>
            <person name="Leendertz F.H."/>
        </authorList>
    </citation>
    <scope>NUCLEOTIDE SEQUENCE [LARGE SCALE GENOMIC DNA]</scope>
    <source>
        <strain evidence="3 4">CGMCC 1.10978</strain>
    </source>
</reference>
<keyword evidence="4" id="KW-1185">Reference proteome</keyword>
<dbReference type="Proteomes" id="UP000219374">
    <property type="component" value="Unassembled WGS sequence"/>
</dbReference>
<dbReference type="Pfam" id="PF05137">
    <property type="entry name" value="PilN"/>
    <property type="match status" value="1"/>
</dbReference>
<sequence>MTTMRDSMQRLGLRLKPGPGGFFAWWGQALASWLPLRWRVLLGLARERLLLSAHGDELQLQWQHADGVREVARVPLPLSADELEALLDTRLAGLPRWWLLPAAGALRRPLLLPAAAADRLRDVVGFEIDRQTPFSADTARFDARILRRREDGQLETELVAVPRVRFDADLQALGALAESLAGVDVADADGLPLGVNLLPPQSRRQRQAPQRQWQLLLAAVALLAVMAAGWQLLDNRRNAADAFAASIESRSAAARQAAAQRQQLVSLVEGAIALDRARANRPTTVEVLDEVTRRLPDTTYLEKLSIEGDRLTLIGLSPEASGLVGKLQGSRFWRSPALSGALQPDARSRVDRFTLTAELVAPSVQAAAAPPATPNPGDANGAAAR</sequence>
<name>A0A286DC83_9GAMM</name>
<dbReference type="InterPro" id="IPR043129">
    <property type="entry name" value="ATPase_NBD"/>
</dbReference>
<evidence type="ECO:0000313" key="3">
    <source>
        <dbReference type="EMBL" id="SOD56243.1"/>
    </source>
</evidence>
<keyword evidence="2" id="KW-1133">Transmembrane helix</keyword>
<accession>A0A286DC83</accession>
<dbReference type="AlphaFoldDB" id="A0A286DC83"/>
<dbReference type="InterPro" id="IPR052534">
    <property type="entry name" value="Extracell_DNA_Util/SecSys_Comp"/>
</dbReference>
<dbReference type="InterPro" id="IPR007813">
    <property type="entry name" value="PilN"/>
</dbReference>
<dbReference type="SUPFAM" id="SSF53067">
    <property type="entry name" value="Actin-like ATPase domain"/>
    <property type="match status" value="1"/>
</dbReference>
<evidence type="ECO:0000313" key="4">
    <source>
        <dbReference type="Proteomes" id="UP000219374"/>
    </source>
</evidence>
<dbReference type="PANTHER" id="PTHR40278">
    <property type="entry name" value="DNA UTILIZATION PROTEIN HOFN"/>
    <property type="match status" value="1"/>
</dbReference>
<feature type="transmembrane region" description="Helical" evidence="2">
    <location>
        <begin position="213"/>
        <end position="233"/>
    </location>
</feature>
<keyword evidence="2" id="KW-0472">Membrane</keyword>
<dbReference type="EMBL" id="OCND01000009">
    <property type="protein sequence ID" value="SOD56243.1"/>
    <property type="molecule type" value="Genomic_DNA"/>
</dbReference>
<feature type="region of interest" description="Disordered" evidence="1">
    <location>
        <begin position="364"/>
        <end position="385"/>
    </location>
</feature>
<dbReference type="RefSeq" id="WP_097123047.1">
    <property type="nucleotide sequence ID" value="NZ_OCND01000009.1"/>
</dbReference>
<dbReference type="OrthoDB" id="5621075at2"/>
<dbReference type="PANTHER" id="PTHR40278:SF1">
    <property type="entry name" value="DNA UTILIZATION PROTEIN HOFN"/>
    <property type="match status" value="1"/>
</dbReference>
<keyword evidence="2" id="KW-0812">Transmembrane</keyword>
<protein>
    <submittedName>
        <fullName evidence="3">General secretion pathway protein L</fullName>
    </submittedName>
</protein>
<evidence type="ECO:0000256" key="1">
    <source>
        <dbReference type="SAM" id="MobiDB-lite"/>
    </source>
</evidence>
<evidence type="ECO:0000256" key="2">
    <source>
        <dbReference type="SAM" id="Phobius"/>
    </source>
</evidence>
<gene>
    <name evidence="3" type="ORF">SAMN06296416_10934</name>
</gene>
<proteinExistence type="predicted"/>
<organism evidence="3 4">
    <name type="scientific">Pseudoxanthomonas wuyuanensis</name>
    <dbReference type="NCBI Taxonomy" id="1073196"/>
    <lineage>
        <taxon>Bacteria</taxon>
        <taxon>Pseudomonadati</taxon>
        <taxon>Pseudomonadota</taxon>
        <taxon>Gammaproteobacteria</taxon>
        <taxon>Lysobacterales</taxon>
        <taxon>Lysobacteraceae</taxon>
        <taxon>Pseudoxanthomonas</taxon>
    </lineage>
</organism>